<dbReference type="InterPro" id="IPR010075">
    <property type="entry name" value="PRibForGlyAmidine_synth_PurQ"/>
</dbReference>
<dbReference type="PROSITE" id="PS51273">
    <property type="entry name" value="GATASE_TYPE_1"/>
    <property type="match status" value="1"/>
</dbReference>
<dbReference type="GO" id="GO:0006189">
    <property type="term" value="P:'de novo' IMP biosynthetic process"/>
    <property type="evidence" value="ECO:0007669"/>
    <property type="project" value="InterPro"/>
</dbReference>
<dbReference type="PIRSF" id="PIRSF001586">
    <property type="entry name" value="FGAM_synth_I"/>
    <property type="match status" value="1"/>
</dbReference>
<evidence type="ECO:0000256" key="4">
    <source>
        <dbReference type="ARBA" id="ARBA00022755"/>
    </source>
</evidence>
<dbReference type="GO" id="GO:0016787">
    <property type="term" value="F:hydrolase activity"/>
    <property type="evidence" value="ECO:0007669"/>
    <property type="project" value="UniProtKB-KW"/>
</dbReference>
<comment type="caution">
    <text evidence="8">The sequence shown here is derived from an EMBL/GenBank/DDBJ whole genome shotgun (WGS) entry which is preliminary data.</text>
</comment>
<dbReference type="EMBL" id="LNQE01001534">
    <property type="protein sequence ID" value="KUG15760.1"/>
    <property type="molecule type" value="Genomic_DNA"/>
</dbReference>
<dbReference type="GO" id="GO:0004642">
    <property type="term" value="F:phosphoribosylformylglycinamidine synthase activity"/>
    <property type="evidence" value="ECO:0007669"/>
    <property type="project" value="UniProtKB-EC"/>
</dbReference>
<keyword evidence="4" id="KW-0658">Purine biosynthesis</keyword>
<dbReference type="NCBIfam" id="TIGR01737">
    <property type="entry name" value="FGAM_synth_I"/>
    <property type="match status" value="1"/>
</dbReference>
<keyword evidence="6" id="KW-0067">ATP-binding</keyword>
<evidence type="ECO:0000256" key="5">
    <source>
        <dbReference type="ARBA" id="ARBA00022801"/>
    </source>
</evidence>
<keyword evidence="2 8" id="KW-0436">Ligase</keyword>
<proteinExistence type="inferred from homology"/>
<reference evidence="8" key="1">
    <citation type="journal article" date="2015" name="Proc. Natl. Acad. Sci. U.S.A.">
        <title>Networks of energetic and metabolic interactions define dynamics in microbial communities.</title>
        <authorList>
            <person name="Embree M."/>
            <person name="Liu J.K."/>
            <person name="Al-Bassam M.M."/>
            <person name="Zengler K."/>
        </authorList>
    </citation>
    <scope>NUCLEOTIDE SEQUENCE</scope>
</reference>
<evidence type="ECO:0000313" key="8">
    <source>
        <dbReference type="EMBL" id="KUG15760.1"/>
    </source>
</evidence>
<dbReference type="EC" id="6.3.5.3" evidence="8"/>
<keyword evidence="7 8" id="KW-0315">Glutamine amidotransferase</keyword>
<dbReference type="PANTHER" id="PTHR47552:SF1">
    <property type="entry name" value="PHOSPHORIBOSYLFORMYLGLYCINAMIDINE SYNTHASE SUBUNIT PURQ"/>
    <property type="match status" value="1"/>
</dbReference>
<name>A0A0W8F4E9_9ZZZZ</name>
<organism evidence="8">
    <name type="scientific">hydrocarbon metagenome</name>
    <dbReference type="NCBI Taxonomy" id="938273"/>
    <lineage>
        <taxon>unclassified sequences</taxon>
        <taxon>metagenomes</taxon>
        <taxon>ecological metagenomes</taxon>
    </lineage>
</organism>
<gene>
    <name evidence="8" type="ORF">ASZ90_014578</name>
</gene>
<dbReference type="AlphaFoldDB" id="A0A0W8F4E9"/>
<dbReference type="Pfam" id="PF13507">
    <property type="entry name" value="GATase_5"/>
    <property type="match status" value="1"/>
</dbReference>
<accession>A0A0W8F4E9</accession>
<keyword evidence="8" id="KW-0808">Transferase</keyword>
<evidence type="ECO:0000256" key="6">
    <source>
        <dbReference type="ARBA" id="ARBA00022840"/>
    </source>
</evidence>
<dbReference type="SMART" id="SM01211">
    <property type="entry name" value="GATase_5"/>
    <property type="match status" value="1"/>
</dbReference>
<sequence>MRFAVIQFGGSNCDRDAQYVLSSICGVDTDLVWYKDRLSRQYDAVILPGGFSYGDYLRAGAIAARTPIMQDVIAHARSGRLVLGICNGAQILAETGLVPGVFSINTYPKFICKSVHLRVETTQSPFTSHYRQADVIRIPIAHKEGRYVAPPEVLRDLNEQCRIAFRFCDPAGVSTPESNPNGAMEHVTGVLNPAGNVLAMMPHPERASEPALGSEDGKKVFLSMITYIERAKGVTS</sequence>
<dbReference type="InterPro" id="IPR029062">
    <property type="entry name" value="Class_I_gatase-like"/>
</dbReference>
<dbReference type="PANTHER" id="PTHR47552">
    <property type="entry name" value="PHOSPHORIBOSYLFORMYLGLYCINAMIDINE SYNTHASE SUBUNIT PURQ"/>
    <property type="match status" value="1"/>
</dbReference>
<dbReference type="GO" id="GO:0005524">
    <property type="term" value="F:ATP binding"/>
    <property type="evidence" value="ECO:0007669"/>
    <property type="project" value="UniProtKB-KW"/>
</dbReference>
<keyword evidence="3" id="KW-0547">Nucleotide-binding</keyword>
<evidence type="ECO:0000256" key="2">
    <source>
        <dbReference type="ARBA" id="ARBA00022598"/>
    </source>
</evidence>
<keyword evidence="5" id="KW-0378">Hydrolase</keyword>
<dbReference type="SUPFAM" id="SSF52317">
    <property type="entry name" value="Class I glutamine amidotransferase-like"/>
    <property type="match status" value="1"/>
</dbReference>
<protein>
    <submittedName>
        <fullName evidence="8">Phosphoribosylformylglycinamidine synthase, glutamine amidotransferase subunit</fullName>
        <ecNumber evidence="8">6.3.5.3</ecNumber>
    </submittedName>
</protein>
<dbReference type="CDD" id="cd01740">
    <property type="entry name" value="GATase1_FGAR_AT"/>
    <property type="match status" value="1"/>
</dbReference>
<evidence type="ECO:0000256" key="7">
    <source>
        <dbReference type="ARBA" id="ARBA00022962"/>
    </source>
</evidence>
<evidence type="ECO:0000256" key="1">
    <source>
        <dbReference type="ARBA" id="ARBA00022490"/>
    </source>
</evidence>
<dbReference type="GO" id="GO:0016740">
    <property type="term" value="F:transferase activity"/>
    <property type="evidence" value="ECO:0007669"/>
    <property type="project" value="UniProtKB-KW"/>
</dbReference>
<evidence type="ECO:0000256" key="3">
    <source>
        <dbReference type="ARBA" id="ARBA00022741"/>
    </source>
</evidence>
<keyword evidence="1" id="KW-0963">Cytoplasm</keyword>
<dbReference type="NCBIfam" id="NF002957">
    <property type="entry name" value="PRK03619.1"/>
    <property type="match status" value="1"/>
</dbReference>
<dbReference type="HAMAP" id="MF_00421">
    <property type="entry name" value="PurQ"/>
    <property type="match status" value="1"/>
</dbReference>
<dbReference type="Gene3D" id="3.40.50.880">
    <property type="match status" value="1"/>
</dbReference>